<dbReference type="AlphaFoldDB" id="A0A7S2ZIL0"/>
<organism evidence="2">
    <name type="scientific">Rhodosorus marinus</name>
    <dbReference type="NCBI Taxonomy" id="101924"/>
    <lineage>
        <taxon>Eukaryota</taxon>
        <taxon>Rhodophyta</taxon>
        <taxon>Stylonematophyceae</taxon>
        <taxon>Stylonematales</taxon>
        <taxon>Stylonemataceae</taxon>
        <taxon>Rhodosorus</taxon>
    </lineage>
</organism>
<feature type="compositionally biased region" description="Basic and acidic residues" evidence="1">
    <location>
        <begin position="59"/>
        <end position="68"/>
    </location>
</feature>
<feature type="compositionally biased region" description="Basic and acidic residues" evidence="1">
    <location>
        <begin position="33"/>
        <end position="45"/>
    </location>
</feature>
<evidence type="ECO:0000256" key="1">
    <source>
        <dbReference type="SAM" id="MobiDB-lite"/>
    </source>
</evidence>
<feature type="compositionally biased region" description="Basic and acidic residues" evidence="1">
    <location>
        <begin position="75"/>
        <end position="85"/>
    </location>
</feature>
<accession>A0A7S2ZIL0</accession>
<sequence length="119" mass="14216">MFRFDRNQHFNNKTRLWRKSMFLFFLLSDERDQTEENKKKSKGESKNVSAPQTLLLEANPERKSRVEESFESDALEERRKGKDGLRLTPGRIFRPRLLRNKKLNSTTTKRLLFKTIPTD</sequence>
<dbReference type="EMBL" id="HBHW01011997">
    <property type="protein sequence ID" value="CAE0041356.1"/>
    <property type="molecule type" value="Transcribed_RNA"/>
</dbReference>
<protein>
    <submittedName>
        <fullName evidence="2">Uncharacterized protein</fullName>
    </submittedName>
</protein>
<evidence type="ECO:0000313" key="2">
    <source>
        <dbReference type="EMBL" id="CAE0041356.1"/>
    </source>
</evidence>
<proteinExistence type="predicted"/>
<name>A0A7S2ZIL0_9RHOD</name>
<reference evidence="2" key="1">
    <citation type="submission" date="2021-01" db="EMBL/GenBank/DDBJ databases">
        <authorList>
            <person name="Corre E."/>
            <person name="Pelletier E."/>
            <person name="Niang G."/>
            <person name="Scheremetjew M."/>
            <person name="Finn R."/>
            <person name="Kale V."/>
            <person name="Holt S."/>
            <person name="Cochrane G."/>
            <person name="Meng A."/>
            <person name="Brown T."/>
            <person name="Cohen L."/>
        </authorList>
    </citation>
    <scope>NUCLEOTIDE SEQUENCE</scope>
    <source>
        <strain evidence="2">CCMP 769</strain>
    </source>
</reference>
<feature type="region of interest" description="Disordered" evidence="1">
    <location>
        <begin position="33"/>
        <end position="88"/>
    </location>
</feature>
<gene>
    <name evidence="2" type="ORF">RMAR00112_LOCUS9320</name>
</gene>